<feature type="repeat" description="PPR" evidence="3">
    <location>
        <begin position="159"/>
        <end position="193"/>
    </location>
</feature>
<organism evidence="5 6">
    <name type="scientific">Kalanchoe fedtschenkoi</name>
    <name type="common">Lavender scallops</name>
    <name type="synonym">South American air plant</name>
    <dbReference type="NCBI Taxonomy" id="63787"/>
    <lineage>
        <taxon>Eukaryota</taxon>
        <taxon>Viridiplantae</taxon>
        <taxon>Streptophyta</taxon>
        <taxon>Embryophyta</taxon>
        <taxon>Tracheophyta</taxon>
        <taxon>Spermatophyta</taxon>
        <taxon>Magnoliopsida</taxon>
        <taxon>eudicotyledons</taxon>
        <taxon>Gunneridae</taxon>
        <taxon>Pentapetalae</taxon>
        <taxon>Saxifragales</taxon>
        <taxon>Crassulaceae</taxon>
        <taxon>Kalanchoe</taxon>
    </lineage>
</organism>
<dbReference type="InterPro" id="IPR046960">
    <property type="entry name" value="PPR_At4g14850-like_plant"/>
</dbReference>
<evidence type="ECO:0000256" key="1">
    <source>
        <dbReference type="ARBA" id="ARBA00006643"/>
    </source>
</evidence>
<keyword evidence="6" id="KW-1185">Reference proteome</keyword>
<dbReference type="InterPro" id="IPR046849">
    <property type="entry name" value="E2_motif"/>
</dbReference>
<dbReference type="Proteomes" id="UP000594263">
    <property type="component" value="Unplaced"/>
</dbReference>
<feature type="repeat" description="PPR" evidence="3">
    <location>
        <begin position="236"/>
        <end position="270"/>
    </location>
</feature>
<evidence type="ECO:0000259" key="4">
    <source>
        <dbReference type="Pfam" id="PF14432"/>
    </source>
</evidence>
<dbReference type="OMA" id="LEPRNHG"/>
<dbReference type="PANTHER" id="PTHR47926:SF452">
    <property type="entry name" value="PENTATRICOPEPTIDE REPEAT-CONTAINING PROTEIN"/>
    <property type="match status" value="1"/>
</dbReference>
<dbReference type="PANTHER" id="PTHR47926">
    <property type="entry name" value="PENTATRICOPEPTIDE REPEAT-CONTAINING PROTEIN"/>
    <property type="match status" value="1"/>
</dbReference>
<feature type="domain" description="DYW" evidence="4">
    <location>
        <begin position="616"/>
        <end position="709"/>
    </location>
</feature>
<dbReference type="EnsemblPlants" id="Kaladp0515s0096.1.v1.1">
    <property type="protein sequence ID" value="Kaladp0515s0096.1.v1.1.CDS.1"/>
    <property type="gene ID" value="Kaladp0515s0096.v1.1"/>
</dbReference>
<sequence>MLRLGLLFSDPFSASKLLASFALFSPSTSASHHNNNISSLSYARQLFGQIPQPNLHSWNTLLRAYAAPSADPHQCLSFFIHMLHHCPHSPDKFTFPFVLRAAAQLSASSFGTQCHAVLLKADLSSDLFILNSLINFYASCGDLDSAYKVFANIPPGARDVVSWNSIITALVRADRPVEALELFHAMQQGDINMVQTPNAVTMLAVLSACVKTGDLQLGKWLHSYVENCNLLIGKDGLFLGNALLDMYTKCGSIEDAKCLFDKMPEKDIVTWTTMLVGHARIGEYDQARCLLNTMPIADVAAWNALISAYEQSGKPEEALAVFHELQQLDKIVKPDQVTLVSVLSACAQMGARDLGGWLHVYMNKQRIVLNCHLTTSLIDMYSKCGDLGKALDVFHSVKRKDVFVWSAMIAGLAMHGRGRDAINLLSDMQLARVKPNAVTFTNILCACSHSGLVDEGKAIFKQMEPVYGVTPAAKHYAGMVDLLGRAGRLEEATDFIRVMPISPGASVWGALLGACKAQGNVNLAEVACGNLLELEPSNHGAYVLLSNIYAKSDRCDEVPHLRKHMRDNQVVKEPGCSSIEVDGQLHKFLVGDISHPQCRKIYQKLDEITLRLKAEGYVPDKSQVLQIVDDESMKEQALSWHSEKLAIAFGLINLTPPRPIRVVKNLRVCGDCHAVAKLISKLYNREIILRDRYRFHHFKDGHCSCQDYW</sequence>
<dbReference type="GO" id="GO:0003723">
    <property type="term" value="F:RNA binding"/>
    <property type="evidence" value="ECO:0007669"/>
    <property type="project" value="InterPro"/>
</dbReference>
<dbReference type="NCBIfam" id="TIGR00756">
    <property type="entry name" value="PPR"/>
    <property type="match status" value="5"/>
</dbReference>
<evidence type="ECO:0000256" key="3">
    <source>
        <dbReference type="PROSITE-ProRule" id="PRU00708"/>
    </source>
</evidence>
<protein>
    <recommendedName>
        <fullName evidence="4">DYW domain-containing protein</fullName>
    </recommendedName>
</protein>
<dbReference type="InterPro" id="IPR011990">
    <property type="entry name" value="TPR-like_helical_dom_sf"/>
</dbReference>
<dbReference type="SUPFAM" id="SSF48452">
    <property type="entry name" value="TPR-like"/>
    <property type="match status" value="1"/>
</dbReference>
<reference evidence="5" key="1">
    <citation type="submission" date="2021-01" db="UniProtKB">
        <authorList>
            <consortium name="EnsemblPlants"/>
        </authorList>
    </citation>
    <scope>IDENTIFICATION</scope>
</reference>
<dbReference type="Pfam" id="PF14432">
    <property type="entry name" value="DYW_deaminase"/>
    <property type="match status" value="1"/>
</dbReference>
<proteinExistence type="inferred from homology"/>
<dbReference type="Pfam" id="PF13041">
    <property type="entry name" value="PPR_2"/>
    <property type="match status" value="3"/>
</dbReference>
<feature type="repeat" description="PPR" evidence="3">
    <location>
        <begin position="401"/>
        <end position="435"/>
    </location>
</feature>
<dbReference type="Pfam" id="PF20430">
    <property type="entry name" value="Eplus_motif"/>
    <property type="match status" value="1"/>
</dbReference>
<dbReference type="InterPro" id="IPR046848">
    <property type="entry name" value="E_motif"/>
</dbReference>
<dbReference type="Gene3D" id="1.25.40.10">
    <property type="entry name" value="Tetratricopeptide repeat domain"/>
    <property type="match status" value="3"/>
</dbReference>
<dbReference type="AlphaFoldDB" id="A0A7N0VAT6"/>
<dbReference type="InterPro" id="IPR002885">
    <property type="entry name" value="PPR_rpt"/>
</dbReference>
<feature type="repeat" description="PPR" evidence="3">
    <location>
        <begin position="298"/>
        <end position="332"/>
    </location>
</feature>
<dbReference type="PROSITE" id="PS51375">
    <property type="entry name" value="PPR"/>
    <property type="match status" value="4"/>
</dbReference>
<evidence type="ECO:0000256" key="2">
    <source>
        <dbReference type="ARBA" id="ARBA00022737"/>
    </source>
</evidence>
<dbReference type="FunFam" id="1.25.40.10:FF:002148">
    <property type="entry name" value="Pentatricopeptide repeat-containing protein At2g29760, chloroplastic"/>
    <property type="match status" value="1"/>
</dbReference>
<dbReference type="Gramene" id="Kaladp0515s0096.1.v1.1">
    <property type="protein sequence ID" value="Kaladp0515s0096.1.v1.1.CDS.1"/>
    <property type="gene ID" value="Kaladp0515s0096.v1.1"/>
</dbReference>
<keyword evidence="2" id="KW-0677">Repeat</keyword>
<evidence type="ECO:0000313" key="6">
    <source>
        <dbReference type="Proteomes" id="UP000594263"/>
    </source>
</evidence>
<dbReference type="Pfam" id="PF01535">
    <property type="entry name" value="PPR"/>
    <property type="match status" value="3"/>
</dbReference>
<dbReference type="GO" id="GO:0009451">
    <property type="term" value="P:RNA modification"/>
    <property type="evidence" value="ECO:0007669"/>
    <property type="project" value="InterPro"/>
</dbReference>
<dbReference type="GO" id="GO:0008270">
    <property type="term" value="F:zinc ion binding"/>
    <property type="evidence" value="ECO:0007669"/>
    <property type="project" value="InterPro"/>
</dbReference>
<dbReference type="Pfam" id="PF20431">
    <property type="entry name" value="E_motif"/>
    <property type="match status" value="1"/>
</dbReference>
<dbReference type="InterPro" id="IPR032867">
    <property type="entry name" value="DYW_dom"/>
</dbReference>
<comment type="similarity">
    <text evidence="1">Belongs to the PPR family. PCMP-H subfamily.</text>
</comment>
<name>A0A7N0VAT6_KALFE</name>
<dbReference type="FunFam" id="1.25.40.10:FF:000348">
    <property type="entry name" value="Pentatricopeptide repeat-containing protein chloroplastic"/>
    <property type="match status" value="1"/>
</dbReference>
<dbReference type="FunFam" id="1.25.40.10:FF:000427">
    <property type="entry name" value="Pentatricopeptide repeat-containing protein chloroplastic"/>
    <property type="match status" value="1"/>
</dbReference>
<accession>A0A7N0VAT6</accession>
<evidence type="ECO:0000313" key="5">
    <source>
        <dbReference type="EnsemblPlants" id="Kaladp0515s0096.1.v1.1.CDS.1"/>
    </source>
</evidence>